<dbReference type="PANTHER" id="PTHR10151:SF120">
    <property type="entry name" value="BIS(5'-ADENOSYL)-TRIPHOSPHATASE"/>
    <property type="match status" value="1"/>
</dbReference>
<name>A0A1T5ENF5_9SPHI</name>
<organism evidence="2 3">
    <name type="scientific">Daejeonella lutea</name>
    <dbReference type="NCBI Taxonomy" id="572036"/>
    <lineage>
        <taxon>Bacteria</taxon>
        <taxon>Pseudomonadati</taxon>
        <taxon>Bacteroidota</taxon>
        <taxon>Sphingobacteriia</taxon>
        <taxon>Sphingobacteriales</taxon>
        <taxon>Sphingobacteriaceae</taxon>
        <taxon>Daejeonella</taxon>
    </lineage>
</organism>
<evidence type="ECO:0000313" key="2">
    <source>
        <dbReference type="EMBL" id="SKB85511.1"/>
    </source>
</evidence>
<feature type="signal peptide" evidence="1">
    <location>
        <begin position="1"/>
        <end position="20"/>
    </location>
</feature>
<keyword evidence="3" id="KW-1185">Reference proteome</keyword>
<dbReference type="Gene3D" id="3.40.720.10">
    <property type="entry name" value="Alkaline Phosphatase, subunit A"/>
    <property type="match status" value="1"/>
</dbReference>
<gene>
    <name evidence="2" type="ORF">SAMN05661099_3081</name>
</gene>
<dbReference type="InterPro" id="IPR002591">
    <property type="entry name" value="Phosphodiest/P_Trfase"/>
</dbReference>
<sequence>MMKKVLLITVFIFLVAAASAQRKKAIFIIIDGVSKDVIEKVATPNLDAIAAEGGFLSSYQGGERGEYNQTPTISAPGYNNVLTGVWFNKHNVPDNAIKAPNYHYPSIFRLFEDQYPDRQTAIFSSWLDNRTKLVGEGLPQTGNIKLDYHFDGLELDTVKYPHDKGRNYMSDIDQAVTNDAARSIRETGPDLSWVYLEFTDDMGHLYGDSDQFTDAVKLADRRVGQIWAAIKERREKYREDWLIIVTTDHGRDAQSGRGHGGQSDRERAAWMVTNAKDLNHQAKQADQVSAVDVLPTIARFLDVKLSLQNERELDGTPLIGNLSLTQLKAIRADNKINLSWLPVRKTGKVKIWITSSNNYKMNGAGDTYRLVGKVPVGDGNYVIDVGNQAPSDFYKISVQGKYNTLNRWIVSPGSKN</sequence>
<dbReference type="EMBL" id="FUYR01000004">
    <property type="protein sequence ID" value="SKB85511.1"/>
    <property type="molecule type" value="Genomic_DNA"/>
</dbReference>
<dbReference type="PANTHER" id="PTHR10151">
    <property type="entry name" value="ECTONUCLEOTIDE PYROPHOSPHATASE/PHOSPHODIESTERASE"/>
    <property type="match status" value="1"/>
</dbReference>
<dbReference type="Proteomes" id="UP000189981">
    <property type="component" value="Unassembled WGS sequence"/>
</dbReference>
<evidence type="ECO:0000313" key="3">
    <source>
        <dbReference type="Proteomes" id="UP000189981"/>
    </source>
</evidence>
<dbReference type="AlphaFoldDB" id="A0A1T5ENF5"/>
<evidence type="ECO:0000256" key="1">
    <source>
        <dbReference type="SAM" id="SignalP"/>
    </source>
</evidence>
<keyword evidence="1" id="KW-0732">Signal</keyword>
<feature type="chain" id="PRO_5012549735" evidence="1">
    <location>
        <begin position="21"/>
        <end position="416"/>
    </location>
</feature>
<dbReference type="GO" id="GO:0016787">
    <property type="term" value="F:hydrolase activity"/>
    <property type="evidence" value="ECO:0007669"/>
    <property type="project" value="UniProtKB-ARBA"/>
</dbReference>
<dbReference type="RefSeq" id="WP_245803543.1">
    <property type="nucleotide sequence ID" value="NZ_FUYR01000004.1"/>
</dbReference>
<proteinExistence type="predicted"/>
<reference evidence="3" key="1">
    <citation type="submission" date="2017-02" db="EMBL/GenBank/DDBJ databases">
        <authorList>
            <person name="Varghese N."/>
            <person name="Submissions S."/>
        </authorList>
    </citation>
    <scope>NUCLEOTIDE SEQUENCE [LARGE SCALE GENOMIC DNA]</scope>
    <source>
        <strain evidence="3">DSM 22385</strain>
    </source>
</reference>
<accession>A0A1T5ENF5</accession>
<dbReference type="STRING" id="572036.SAMN05661099_3081"/>
<dbReference type="SUPFAM" id="SSF53649">
    <property type="entry name" value="Alkaline phosphatase-like"/>
    <property type="match status" value="1"/>
</dbReference>
<protein>
    <submittedName>
        <fullName evidence="2">Type I phosphodiesterase / nucleotide pyrophosphatase</fullName>
    </submittedName>
</protein>
<dbReference type="InterPro" id="IPR017850">
    <property type="entry name" value="Alkaline_phosphatase_core_sf"/>
</dbReference>
<dbReference type="Pfam" id="PF01663">
    <property type="entry name" value="Phosphodiest"/>
    <property type="match status" value="1"/>
</dbReference>